<dbReference type="Proteomes" id="UP000218334">
    <property type="component" value="Unassembled WGS sequence"/>
</dbReference>
<keyword evidence="2" id="KW-1185">Reference proteome</keyword>
<proteinExistence type="predicted"/>
<gene>
    <name evidence="1" type="ORF">ARMSODRAFT_56845</name>
</gene>
<organism evidence="1 2">
    <name type="scientific">Armillaria solidipes</name>
    <dbReference type="NCBI Taxonomy" id="1076256"/>
    <lineage>
        <taxon>Eukaryota</taxon>
        <taxon>Fungi</taxon>
        <taxon>Dikarya</taxon>
        <taxon>Basidiomycota</taxon>
        <taxon>Agaricomycotina</taxon>
        <taxon>Agaricomycetes</taxon>
        <taxon>Agaricomycetidae</taxon>
        <taxon>Agaricales</taxon>
        <taxon>Marasmiineae</taxon>
        <taxon>Physalacriaceae</taxon>
        <taxon>Armillaria</taxon>
    </lineage>
</organism>
<accession>A0A2H3C6Y1</accession>
<evidence type="ECO:0000313" key="1">
    <source>
        <dbReference type="EMBL" id="PBK78831.1"/>
    </source>
</evidence>
<sequence>MPLTELITLHHVPPNNFESLSRVYTFWCSLQPSYSSYPLTFYADVRLPGVMYLLTGWHSAQERDVWRQSDEYREIRADMMARVEVKRSLVLNMDFDTIPRAARGLMCVHTIRIGEEEEEEDESMVWTPSNDSFLEVLWTGCGEDCEDASLFCRLTLYGARASDETVRRKYRVGSDYFTAMRRIAVPVDQD</sequence>
<evidence type="ECO:0000313" key="2">
    <source>
        <dbReference type="Proteomes" id="UP000218334"/>
    </source>
</evidence>
<dbReference type="EMBL" id="KZ293415">
    <property type="protein sequence ID" value="PBK78831.1"/>
    <property type="molecule type" value="Genomic_DNA"/>
</dbReference>
<dbReference type="AlphaFoldDB" id="A0A2H3C6Y1"/>
<name>A0A2H3C6Y1_9AGAR</name>
<reference evidence="2" key="1">
    <citation type="journal article" date="2017" name="Nat. Ecol. Evol.">
        <title>Genome expansion and lineage-specific genetic innovations in the forest pathogenic fungi Armillaria.</title>
        <authorList>
            <person name="Sipos G."/>
            <person name="Prasanna A.N."/>
            <person name="Walter M.C."/>
            <person name="O'Connor E."/>
            <person name="Balint B."/>
            <person name="Krizsan K."/>
            <person name="Kiss B."/>
            <person name="Hess J."/>
            <person name="Varga T."/>
            <person name="Slot J."/>
            <person name="Riley R."/>
            <person name="Boka B."/>
            <person name="Rigling D."/>
            <person name="Barry K."/>
            <person name="Lee J."/>
            <person name="Mihaltcheva S."/>
            <person name="LaButti K."/>
            <person name="Lipzen A."/>
            <person name="Waldron R."/>
            <person name="Moloney N.M."/>
            <person name="Sperisen C."/>
            <person name="Kredics L."/>
            <person name="Vagvoelgyi C."/>
            <person name="Patrignani A."/>
            <person name="Fitzpatrick D."/>
            <person name="Nagy I."/>
            <person name="Doyle S."/>
            <person name="Anderson J.B."/>
            <person name="Grigoriev I.V."/>
            <person name="Gueldener U."/>
            <person name="Muensterkoetter M."/>
            <person name="Nagy L.G."/>
        </authorList>
    </citation>
    <scope>NUCLEOTIDE SEQUENCE [LARGE SCALE GENOMIC DNA]</scope>
    <source>
        <strain evidence="2">28-4</strain>
    </source>
</reference>
<protein>
    <submittedName>
        <fullName evidence="1">Uncharacterized protein</fullName>
    </submittedName>
</protein>